<dbReference type="PANTHER" id="PTHR43048">
    <property type="entry name" value="METHYLMALONYL-COA EPIMERASE"/>
    <property type="match status" value="1"/>
</dbReference>
<dbReference type="GO" id="GO:0051213">
    <property type="term" value="F:dioxygenase activity"/>
    <property type="evidence" value="ECO:0007669"/>
    <property type="project" value="UniProtKB-KW"/>
</dbReference>
<evidence type="ECO:0000313" key="3">
    <source>
        <dbReference type="EMBL" id="CTQ45647.1"/>
    </source>
</evidence>
<dbReference type="GO" id="GO:0004493">
    <property type="term" value="F:methylmalonyl-CoA epimerase activity"/>
    <property type="evidence" value="ECO:0007669"/>
    <property type="project" value="TreeGrafter"/>
</dbReference>
<keyword evidence="4" id="KW-1185">Reference proteome</keyword>
<dbReference type="Proteomes" id="UP000048926">
    <property type="component" value="Unassembled WGS sequence"/>
</dbReference>
<dbReference type="InterPro" id="IPR029068">
    <property type="entry name" value="Glyas_Bleomycin-R_OHBP_Dase"/>
</dbReference>
<dbReference type="AlphaFoldDB" id="A0A0M6Y8Q2"/>
<dbReference type="GO" id="GO:0046491">
    <property type="term" value="P:L-methylmalonyl-CoA metabolic process"/>
    <property type="evidence" value="ECO:0007669"/>
    <property type="project" value="TreeGrafter"/>
</dbReference>
<organism evidence="3 4">
    <name type="scientific">Roseibium aggregatum</name>
    <dbReference type="NCBI Taxonomy" id="187304"/>
    <lineage>
        <taxon>Bacteria</taxon>
        <taxon>Pseudomonadati</taxon>
        <taxon>Pseudomonadota</taxon>
        <taxon>Alphaproteobacteria</taxon>
        <taxon>Hyphomicrobiales</taxon>
        <taxon>Stappiaceae</taxon>
        <taxon>Roseibium</taxon>
    </lineage>
</organism>
<dbReference type="PANTHER" id="PTHR43048:SF3">
    <property type="entry name" value="METHYLMALONYL-COA EPIMERASE, MITOCHONDRIAL"/>
    <property type="match status" value="1"/>
</dbReference>
<dbReference type="OrthoDB" id="7355345at2"/>
<proteinExistence type="predicted"/>
<dbReference type="InterPro" id="IPR037523">
    <property type="entry name" value="VOC_core"/>
</dbReference>
<dbReference type="InterPro" id="IPR051785">
    <property type="entry name" value="MMCE/EMCE_epimerase"/>
</dbReference>
<dbReference type="EMBL" id="CXST01000002">
    <property type="protein sequence ID" value="CTQ45647.1"/>
    <property type="molecule type" value="Genomic_DNA"/>
</dbReference>
<evidence type="ECO:0000256" key="1">
    <source>
        <dbReference type="ARBA" id="ARBA00022723"/>
    </source>
</evidence>
<dbReference type="RefSeq" id="WP_055658775.1">
    <property type="nucleotide sequence ID" value="NZ_CXST01000002.1"/>
</dbReference>
<feature type="domain" description="VOC" evidence="2">
    <location>
        <begin position="5"/>
        <end position="127"/>
    </location>
</feature>
<reference evidence="4" key="1">
    <citation type="submission" date="2015-07" db="EMBL/GenBank/DDBJ databases">
        <authorList>
            <person name="Rodrigo-Torres Lidia"/>
            <person name="Arahal R.David."/>
        </authorList>
    </citation>
    <scope>NUCLEOTIDE SEQUENCE [LARGE SCALE GENOMIC DNA]</scope>
    <source>
        <strain evidence="4">CECT 4801</strain>
    </source>
</reference>
<dbReference type="STRING" id="187304.B0E33_02835"/>
<sequence length="129" mass="14127">MSSAFLEHVNVTVSDPEATAKRLESWFGWKVRWKGASLGGGTTYHIGNETSYVAAYSPPGTTSKVSGDSYSHHGGLNHIAVVVDDIDAAEAVIKADGYHTHNHGDYEPGRRFYFDDDDGIEFEVVSYTK</sequence>
<dbReference type="Gene3D" id="3.10.180.10">
    <property type="entry name" value="2,3-Dihydroxybiphenyl 1,2-Dioxygenase, domain 1"/>
    <property type="match status" value="1"/>
</dbReference>
<dbReference type="Pfam" id="PF00903">
    <property type="entry name" value="Glyoxalase"/>
    <property type="match status" value="1"/>
</dbReference>
<keyword evidence="1" id="KW-0479">Metal-binding</keyword>
<evidence type="ECO:0000313" key="4">
    <source>
        <dbReference type="Proteomes" id="UP000048926"/>
    </source>
</evidence>
<evidence type="ECO:0000259" key="2">
    <source>
        <dbReference type="PROSITE" id="PS51819"/>
    </source>
</evidence>
<gene>
    <name evidence="3" type="ORF">LAL4801_04101</name>
</gene>
<name>A0A0M6Y8Q2_9HYPH</name>
<accession>A0A0M6Y8Q2</accession>
<dbReference type="InterPro" id="IPR004360">
    <property type="entry name" value="Glyas_Fos-R_dOase_dom"/>
</dbReference>
<dbReference type="CDD" id="cd06587">
    <property type="entry name" value="VOC"/>
    <property type="match status" value="1"/>
</dbReference>
<protein>
    <submittedName>
        <fullName evidence="3">Glyoxalase/Bleomycin resistance protein/Dioxygenase superfamily protein</fullName>
    </submittedName>
</protein>
<dbReference type="SUPFAM" id="SSF54593">
    <property type="entry name" value="Glyoxalase/Bleomycin resistance protein/Dihydroxybiphenyl dioxygenase"/>
    <property type="match status" value="1"/>
</dbReference>
<keyword evidence="3" id="KW-0560">Oxidoreductase</keyword>
<dbReference type="GO" id="GO:0046872">
    <property type="term" value="F:metal ion binding"/>
    <property type="evidence" value="ECO:0007669"/>
    <property type="project" value="UniProtKB-KW"/>
</dbReference>
<dbReference type="PROSITE" id="PS51819">
    <property type="entry name" value="VOC"/>
    <property type="match status" value="1"/>
</dbReference>
<keyword evidence="3" id="KW-0223">Dioxygenase</keyword>